<evidence type="ECO:0000256" key="2">
    <source>
        <dbReference type="ARBA" id="ARBA00004496"/>
    </source>
</evidence>
<feature type="compositionally biased region" description="Acidic residues" evidence="15">
    <location>
        <begin position="10"/>
        <end position="37"/>
    </location>
</feature>
<evidence type="ECO:0000256" key="6">
    <source>
        <dbReference type="ARBA" id="ARBA00022574"/>
    </source>
</evidence>
<dbReference type="InterPro" id="IPR001841">
    <property type="entry name" value="Znf_RING"/>
</dbReference>
<dbReference type="FunCoup" id="A0A1U7Z894">
    <property type="interactions" value="2228"/>
</dbReference>
<dbReference type="GeneID" id="104587363"/>
<evidence type="ECO:0000256" key="14">
    <source>
        <dbReference type="PROSITE-ProRule" id="PRU00175"/>
    </source>
</evidence>
<dbReference type="KEGG" id="nnu:104587363"/>
<feature type="region of interest" description="Disordered" evidence="15">
    <location>
        <begin position="1"/>
        <end position="123"/>
    </location>
</feature>
<evidence type="ECO:0000259" key="16">
    <source>
        <dbReference type="PROSITE" id="PS50089"/>
    </source>
</evidence>
<dbReference type="InParanoid" id="A0A1U7Z894"/>
<keyword evidence="6" id="KW-0853">WD repeat</keyword>
<dbReference type="CDD" id="cd16450">
    <property type="entry name" value="mRING-C3HGC3_RFWD3"/>
    <property type="match status" value="1"/>
</dbReference>
<dbReference type="PANTHER" id="PTHR16047:SF7">
    <property type="entry name" value="E3 UBIQUITIN-PROTEIN LIGASE RFWD3"/>
    <property type="match status" value="1"/>
</dbReference>
<dbReference type="Pfam" id="PF13639">
    <property type="entry name" value="zf-RING_2"/>
    <property type="match status" value="1"/>
</dbReference>
<dbReference type="STRING" id="4432.A0A1U7Z894"/>
<dbReference type="Proteomes" id="UP000189703">
    <property type="component" value="Unplaced"/>
</dbReference>
<feature type="compositionally biased region" description="Polar residues" evidence="15">
    <location>
        <begin position="511"/>
        <end position="524"/>
    </location>
</feature>
<evidence type="ECO:0000256" key="15">
    <source>
        <dbReference type="SAM" id="MobiDB-lite"/>
    </source>
</evidence>
<dbReference type="PANTHER" id="PTHR16047">
    <property type="entry name" value="RFWD3 PROTEIN"/>
    <property type="match status" value="1"/>
</dbReference>
<dbReference type="PROSITE" id="PS50089">
    <property type="entry name" value="ZF_RING_2"/>
    <property type="match status" value="1"/>
</dbReference>
<feature type="domain" description="RING-type" evidence="16">
    <location>
        <begin position="136"/>
        <end position="183"/>
    </location>
</feature>
<evidence type="ECO:0000256" key="10">
    <source>
        <dbReference type="ARBA" id="ARBA00022786"/>
    </source>
</evidence>
<dbReference type="GO" id="GO:0005737">
    <property type="term" value="C:cytoplasm"/>
    <property type="evidence" value="ECO:0007669"/>
    <property type="project" value="UniProtKB-SubCell"/>
</dbReference>
<evidence type="ECO:0000313" key="17">
    <source>
        <dbReference type="Proteomes" id="UP000189703"/>
    </source>
</evidence>
<reference evidence="18" key="1">
    <citation type="submission" date="2025-08" db="UniProtKB">
        <authorList>
            <consortium name="RefSeq"/>
        </authorList>
    </citation>
    <scope>IDENTIFICATION</scope>
</reference>
<keyword evidence="17" id="KW-1185">Reference proteome</keyword>
<dbReference type="EC" id="2.3.2.27" evidence="4"/>
<dbReference type="Gene3D" id="3.30.40.10">
    <property type="entry name" value="Zinc/RING finger domain, C3HC4 (zinc finger)"/>
    <property type="match status" value="1"/>
</dbReference>
<evidence type="ECO:0000256" key="8">
    <source>
        <dbReference type="ARBA" id="ARBA00022737"/>
    </source>
</evidence>
<dbReference type="GO" id="GO:0016567">
    <property type="term" value="P:protein ubiquitination"/>
    <property type="evidence" value="ECO:0007669"/>
    <property type="project" value="InterPro"/>
</dbReference>
<evidence type="ECO:0000256" key="11">
    <source>
        <dbReference type="ARBA" id="ARBA00023204"/>
    </source>
</evidence>
<dbReference type="GO" id="GO:0061630">
    <property type="term" value="F:ubiquitin protein ligase activity"/>
    <property type="evidence" value="ECO:0007669"/>
    <property type="project" value="UniProtKB-EC"/>
</dbReference>
<keyword evidence="9" id="KW-0227">DNA damage</keyword>
<evidence type="ECO:0000256" key="13">
    <source>
        <dbReference type="ARBA" id="ARBA00034306"/>
    </source>
</evidence>
<evidence type="ECO:0000313" key="18">
    <source>
        <dbReference type="RefSeq" id="XP_010243243.1"/>
    </source>
</evidence>
<keyword evidence="11" id="KW-0234">DNA repair</keyword>
<dbReference type="OrthoDB" id="5600418at2759"/>
<name>A0A1U7Z894_NELNU</name>
<evidence type="ECO:0000256" key="1">
    <source>
        <dbReference type="ARBA" id="ARBA00000900"/>
    </source>
</evidence>
<dbReference type="RefSeq" id="XP_010243243.1">
    <property type="nucleotide sequence ID" value="XM_010244941.2"/>
</dbReference>
<keyword evidence="14" id="KW-0862">Zinc</keyword>
<keyword evidence="7" id="KW-0808">Transferase</keyword>
<evidence type="ECO:0000256" key="4">
    <source>
        <dbReference type="ARBA" id="ARBA00012483"/>
    </source>
</evidence>
<dbReference type="InterPro" id="IPR036322">
    <property type="entry name" value="WD40_repeat_dom_sf"/>
</dbReference>
<evidence type="ECO:0000256" key="12">
    <source>
        <dbReference type="ARBA" id="ARBA00023242"/>
    </source>
</evidence>
<comment type="catalytic activity">
    <reaction evidence="1">
        <text>S-ubiquitinyl-[E2 ubiquitin-conjugating enzyme]-L-cysteine + [acceptor protein]-L-lysine = [E2 ubiquitin-conjugating enzyme]-L-cysteine + N(6)-ubiquitinyl-[acceptor protein]-L-lysine.</text>
        <dbReference type="EC" id="2.3.2.27"/>
    </reaction>
</comment>
<accession>A0A1U7Z894</accession>
<comment type="pathway">
    <text evidence="3">Protein modification; protein ubiquitination.</text>
</comment>
<feature type="region of interest" description="Disordered" evidence="15">
    <location>
        <begin position="507"/>
        <end position="527"/>
    </location>
</feature>
<dbReference type="GO" id="GO:0008270">
    <property type="term" value="F:zinc ion binding"/>
    <property type="evidence" value="ECO:0007669"/>
    <property type="project" value="UniProtKB-KW"/>
</dbReference>
<keyword evidence="10" id="KW-0833">Ubl conjugation pathway</keyword>
<dbReference type="Gene3D" id="2.130.10.10">
    <property type="entry name" value="YVTN repeat-like/Quinoprotein amine dehydrogenase"/>
    <property type="match status" value="1"/>
</dbReference>
<keyword evidence="14" id="KW-0863">Zinc-finger</keyword>
<protein>
    <recommendedName>
        <fullName evidence="4">RING-type E3 ubiquitin transferase</fullName>
        <ecNumber evidence="4">2.3.2.27</ecNumber>
    </recommendedName>
</protein>
<dbReference type="GO" id="GO:0036297">
    <property type="term" value="P:interstrand cross-link repair"/>
    <property type="evidence" value="ECO:0007669"/>
    <property type="project" value="InterPro"/>
</dbReference>
<dbReference type="Pfam" id="PF23419">
    <property type="entry name" value="WD40_RFWD3"/>
    <property type="match status" value="1"/>
</dbReference>
<gene>
    <name evidence="18" type="primary">LOC104587363</name>
</gene>
<keyword evidence="8" id="KW-0677">Repeat</keyword>
<evidence type="ECO:0000256" key="9">
    <source>
        <dbReference type="ARBA" id="ARBA00022763"/>
    </source>
</evidence>
<keyword evidence="12" id="KW-0539">Nucleus</keyword>
<comment type="subcellular location">
    <subcellularLocation>
        <location evidence="2">Cytoplasm</location>
    </subcellularLocation>
    <subcellularLocation>
        <location evidence="13">Nucleus</location>
        <location evidence="13">Nuclear body</location>
    </subcellularLocation>
</comment>
<keyword evidence="14" id="KW-0479">Metal-binding</keyword>
<dbReference type="AlphaFoldDB" id="A0A1U7Z894"/>
<proteinExistence type="predicted"/>
<dbReference type="InterPro" id="IPR013083">
    <property type="entry name" value="Znf_RING/FYVE/PHD"/>
</dbReference>
<evidence type="ECO:0000256" key="5">
    <source>
        <dbReference type="ARBA" id="ARBA00022490"/>
    </source>
</evidence>
<dbReference type="GO" id="GO:0016604">
    <property type="term" value="C:nuclear body"/>
    <property type="evidence" value="ECO:0007669"/>
    <property type="project" value="UniProtKB-SubCell"/>
</dbReference>
<dbReference type="InterPro" id="IPR015943">
    <property type="entry name" value="WD40/YVTN_repeat-like_dom_sf"/>
</dbReference>
<dbReference type="InterPro" id="IPR037381">
    <property type="entry name" value="RFWD3"/>
</dbReference>
<organism evidence="17 18">
    <name type="scientific">Nelumbo nucifera</name>
    <name type="common">Sacred lotus</name>
    <dbReference type="NCBI Taxonomy" id="4432"/>
    <lineage>
        <taxon>Eukaryota</taxon>
        <taxon>Viridiplantae</taxon>
        <taxon>Streptophyta</taxon>
        <taxon>Embryophyta</taxon>
        <taxon>Tracheophyta</taxon>
        <taxon>Spermatophyta</taxon>
        <taxon>Magnoliopsida</taxon>
        <taxon>Proteales</taxon>
        <taxon>Nelumbonaceae</taxon>
        <taxon>Nelumbo</taxon>
    </lineage>
</organism>
<dbReference type="SUPFAM" id="SSF57850">
    <property type="entry name" value="RING/U-box"/>
    <property type="match status" value="1"/>
</dbReference>
<evidence type="ECO:0000256" key="7">
    <source>
        <dbReference type="ARBA" id="ARBA00022679"/>
    </source>
</evidence>
<dbReference type="eggNOG" id="KOG1645">
    <property type="taxonomic scope" value="Eukaryota"/>
</dbReference>
<evidence type="ECO:0000256" key="3">
    <source>
        <dbReference type="ARBA" id="ARBA00004906"/>
    </source>
</evidence>
<dbReference type="InterPro" id="IPR056527">
    <property type="entry name" value="WD40_RFWD3"/>
</dbReference>
<dbReference type="OMA" id="IIPYGNN"/>
<keyword evidence="5" id="KW-0963">Cytoplasm</keyword>
<dbReference type="SUPFAM" id="SSF50978">
    <property type="entry name" value="WD40 repeat-like"/>
    <property type="match status" value="1"/>
</dbReference>
<sequence length="635" mass="70147">MSNSHLSYLPEDDETENEHEDEGEDEEEEEDDDDEDYVPPTGIDIVPQNPLSDFVQHASMENELQEQGADGFVPQVPANAAPQIIEVEDEEEQEEDRRRRREQGEASSSSSKRVVECEENNTTTQPNLNDVVGTSCSICMECWTSDGTHQSSCLPCGHVYGKSCIEQWIRQCGRHYGKCPQCNRRCTLKEIILLYPPPIVVVDQTMIESHEARIKSLESELEYYKFTLASRDMETNQLKAEVARLKNVSLGQSQEEPSEFIAMRERYQEECIYGQSLSSNIGQWGSPLCHFVLKEELGLAGARIFDIDTSSQILILARRLSGMGGAHVLTKISLMYPHENEDIQLPPSTRAVKDLHLSPSSGRLSLLAFLGKKLSVLSMESNNIVLSYDLPVSAWSCSWDLNSPHHIYAGLQNGMLLVFDMRQTSRPMESLNGIIEKPVHAIYSLVNDSAPPSGTRTVLSASAAGPCVWNVGDSGVRPFLVPELENQGVCMSLAYCSSTDDIVASFRPDGTTDSQLSPSPSPTALGQGIQGSHVLVKRIGSSGYQNLGSTSATISKIRIPRSTIVKVGACTTLFAYGDDINRELCLRELPSLRVIQKLQPHQYPILDVKYAHSSGPGLLGCMSEDKLQLFSARVS</sequence>